<dbReference type="Proteomes" id="UP000603865">
    <property type="component" value="Unassembled WGS sequence"/>
</dbReference>
<comment type="caution">
    <text evidence="1">The sequence shown here is derived from an EMBL/GenBank/DDBJ whole genome shotgun (WGS) entry which is preliminary data.</text>
</comment>
<evidence type="ECO:0000313" key="2">
    <source>
        <dbReference type="Proteomes" id="UP000603865"/>
    </source>
</evidence>
<organism evidence="1 2">
    <name type="scientific">Deinococcus ruber</name>
    <dbReference type="NCBI Taxonomy" id="1848197"/>
    <lineage>
        <taxon>Bacteria</taxon>
        <taxon>Thermotogati</taxon>
        <taxon>Deinococcota</taxon>
        <taxon>Deinococci</taxon>
        <taxon>Deinococcales</taxon>
        <taxon>Deinococcaceae</taxon>
        <taxon>Deinococcus</taxon>
    </lineage>
</organism>
<dbReference type="EMBL" id="BMQL01000025">
    <property type="protein sequence ID" value="GGR20792.1"/>
    <property type="molecule type" value="Genomic_DNA"/>
</dbReference>
<accession>A0A918CG76</accession>
<dbReference type="AlphaFoldDB" id="A0A918CG76"/>
<reference evidence="1" key="1">
    <citation type="journal article" date="2014" name="Int. J. Syst. Evol. Microbiol.">
        <title>Complete genome sequence of Corynebacterium casei LMG S-19264T (=DSM 44701T), isolated from a smear-ripened cheese.</title>
        <authorList>
            <consortium name="US DOE Joint Genome Institute (JGI-PGF)"/>
            <person name="Walter F."/>
            <person name="Albersmeier A."/>
            <person name="Kalinowski J."/>
            <person name="Ruckert C."/>
        </authorList>
    </citation>
    <scope>NUCLEOTIDE SEQUENCE</scope>
    <source>
        <strain evidence="1">JCM 31311</strain>
    </source>
</reference>
<name>A0A918CG76_9DEIO</name>
<proteinExistence type="predicted"/>
<sequence length="175" mass="19403">MGSSDGVYVLFASFTQASVSGRGALKNGQFFLNIPDNQPLHLKAFEACDGVKPSQPIKVYQTETILLYSQALNRTVGPLLQADAPKDPTRVVRWLYSSGNATVLGRCNGVNTRYDLTLHQGWNAVLAETQKDGIGQLYTNVREQLPYWLSGDFRLDRARSTLPAAFFEVPRTTTF</sequence>
<reference evidence="1" key="2">
    <citation type="submission" date="2020-09" db="EMBL/GenBank/DDBJ databases">
        <authorList>
            <person name="Sun Q."/>
            <person name="Ohkuma M."/>
        </authorList>
    </citation>
    <scope>NUCLEOTIDE SEQUENCE</scope>
    <source>
        <strain evidence="1">JCM 31311</strain>
    </source>
</reference>
<keyword evidence="2" id="KW-1185">Reference proteome</keyword>
<evidence type="ECO:0000313" key="1">
    <source>
        <dbReference type="EMBL" id="GGR20792.1"/>
    </source>
</evidence>
<protein>
    <submittedName>
        <fullName evidence="1">Uncharacterized protein</fullName>
    </submittedName>
</protein>
<gene>
    <name evidence="1" type="ORF">GCM10008957_36470</name>
</gene>